<organism evidence="1">
    <name type="scientific">uncultured bacterium</name>
    <name type="common">gcode 4</name>
    <dbReference type="NCBI Taxonomy" id="1234023"/>
    <lineage>
        <taxon>Bacteria</taxon>
        <taxon>environmental samples</taxon>
    </lineage>
</organism>
<name>K2FW44_9BACT</name>
<reference evidence="1" key="1">
    <citation type="journal article" date="2012" name="Science">
        <title>Fermentation, hydrogen, and sulfur metabolism in multiple uncultivated bacterial phyla.</title>
        <authorList>
            <person name="Wrighton K.C."/>
            <person name="Thomas B.C."/>
            <person name="Sharon I."/>
            <person name="Miller C.S."/>
            <person name="Castelle C.J."/>
            <person name="VerBerkmoes N.C."/>
            <person name="Wilkins M.J."/>
            <person name="Hettich R.L."/>
            <person name="Lipton M.S."/>
            <person name="Williams K.H."/>
            <person name="Long P.E."/>
            <person name="Banfield J.F."/>
        </authorList>
    </citation>
    <scope>NUCLEOTIDE SEQUENCE [LARGE SCALE GENOMIC DNA]</scope>
</reference>
<comment type="caution">
    <text evidence="1">The sequence shown here is derived from an EMBL/GenBank/DDBJ whole genome shotgun (WGS) entry which is preliminary data.</text>
</comment>
<sequence>MLIELLVSSIDPKAIPDFNCRFFKPRVGYLGIDENVSFLKVI</sequence>
<accession>K2FW44</accession>
<gene>
    <name evidence="1" type="ORF">ACD_4C00022G0006</name>
</gene>
<proteinExistence type="predicted"/>
<dbReference type="EMBL" id="AMFJ01000538">
    <property type="protein sequence ID" value="EKE27153.1"/>
    <property type="molecule type" value="Genomic_DNA"/>
</dbReference>
<protein>
    <submittedName>
        <fullName evidence="1">Uncharacterized protein</fullName>
    </submittedName>
</protein>
<evidence type="ECO:0000313" key="1">
    <source>
        <dbReference type="EMBL" id="EKE27153.1"/>
    </source>
</evidence>
<dbReference type="AlphaFoldDB" id="K2FW44"/>